<gene>
    <name evidence="1" type="ORF">Tci_035899</name>
</gene>
<evidence type="ECO:0000313" key="1">
    <source>
        <dbReference type="EMBL" id="GEU63921.1"/>
    </source>
</evidence>
<organism evidence="1">
    <name type="scientific">Tanacetum cinerariifolium</name>
    <name type="common">Dalmatian daisy</name>
    <name type="synonym">Chrysanthemum cinerariifolium</name>
    <dbReference type="NCBI Taxonomy" id="118510"/>
    <lineage>
        <taxon>Eukaryota</taxon>
        <taxon>Viridiplantae</taxon>
        <taxon>Streptophyta</taxon>
        <taxon>Embryophyta</taxon>
        <taxon>Tracheophyta</taxon>
        <taxon>Spermatophyta</taxon>
        <taxon>Magnoliopsida</taxon>
        <taxon>eudicotyledons</taxon>
        <taxon>Gunneridae</taxon>
        <taxon>Pentapetalae</taxon>
        <taxon>asterids</taxon>
        <taxon>campanulids</taxon>
        <taxon>Asterales</taxon>
        <taxon>Asteraceae</taxon>
        <taxon>Asteroideae</taxon>
        <taxon>Anthemideae</taxon>
        <taxon>Anthemidinae</taxon>
        <taxon>Tanacetum</taxon>
    </lineage>
</organism>
<reference evidence="1" key="1">
    <citation type="journal article" date="2019" name="Sci. Rep.">
        <title>Draft genome of Tanacetum cinerariifolium, the natural source of mosquito coil.</title>
        <authorList>
            <person name="Yamashiro T."/>
            <person name="Shiraishi A."/>
            <person name="Satake H."/>
            <person name="Nakayama K."/>
        </authorList>
    </citation>
    <scope>NUCLEOTIDE SEQUENCE</scope>
</reference>
<comment type="caution">
    <text evidence="1">The sequence shown here is derived from an EMBL/GenBank/DDBJ whole genome shotgun (WGS) entry which is preliminary data.</text>
</comment>
<protein>
    <submittedName>
        <fullName evidence="1">Uncharacterized protein</fullName>
    </submittedName>
</protein>
<accession>A0A6L2LQ39</accession>
<sequence length="112" mass="12809">MSCIRWVVEIPFNACTAKGTMKRNISFQQEINIVQLGIANQAELKLLLRYPKGQNSKILATKKNKLPIKIDLQSRVWGQTENSDNDSRNEVTQVYFGVYRGGDDEFLMSELI</sequence>
<name>A0A6L2LQ39_TANCI</name>
<dbReference type="AlphaFoldDB" id="A0A6L2LQ39"/>
<proteinExistence type="predicted"/>
<dbReference type="EMBL" id="BKCJ010004932">
    <property type="protein sequence ID" value="GEU63921.1"/>
    <property type="molecule type" value="Genomic_DNA"/>
</dbReference>